<accession>A0A015Z2U6</accession>
<dbReference type="RefSeq" id="WP_005819348.1">
    <property type="nucleotide sequence ID" value="NZ_JGDJ01000170.1"/>
</dbReference>
<comment type="caution">
    <text evidence="2">The sequence shown here is derived from an EMBL/GenBank/DDBJ whole genome shotgun (WGS) entry which is preliminary data.</text>
</comment>
<gene>
    <name evidence="2" type="ORF">M136_1600</name>
</gene>
<feature type="transmembrane region" description="Helical" evidence="1">
    <location>
        <begin position="33"/>
        <end position="50"/>
    </location>
</feature>
<evidence type="ECO:0008006" key="4">
    <source>
        <dbReference type="Google" id="ProtNLM"/>
    </source>
</evidence>
<keyword evidence="1" id="KW-0472">Membrane</keyword>
<protein>
    <recommendedName>
        <fullName evidence="4">Transmembrane protein</fullName>
    </recommendedName>
</protein>
<dbReference type="PATRIC" id="fig|1339327.3.peg.2244"/>
<keyword evidence="1" id="KW-0812">Transmembrane</keyword>
<name>A0A015Z2U6_BACFG</name>
<evidence type="ECO:0000313" key="3">
    <source>
        <dbReference type="Proteomes" id="UP000022082"/>
    </source>
</evidence>
<evidence type="ECO:0000313" key="2">
    <source>
        <dbReference type="EMBL" id="EXZ29169.1"/>
    </source>
</evidence>
<organism evidence="2 3">
    <name type="scientific">Bacteroides fragilis str. S36L11</name>
    <dbReference type="NCBI Taxonomy" id="1339327"/>
    <lineage>
        <taxon>Bacteria</taxon>
        <taxon>Pseudomonadati</taxon>
        <taxon>Bacteroidota</taxon>
        <taxon>Bacteroidia</taxon>
        <taxon>Bacteroidales</taxon>
        <taxon>Bacteroidaceae</taxon>
        <taxon>Bacteroides</taxon>
    </lineage>
</organism>
<dbReference type="EMBL" id="JGDJ01000170">
    <property type="protein sequence ID" value="EXZ29169.1"/>
    <property type="molecule type" value="Genomic_DNA"/>
</dbReference>
<reference evidence="2 3" key="1">
    <citation type="submission" date="2014-02" db="EMBL/GenBank/DDBJ databases">
        <authorList>
            <person name="Sears C."/>
            <person name="Carroll K."/>
            <person name="Sack B.R."/>
            <person name="Qadri F."/>
            <person name="Myers L.L."/>
            <person name="Chung G.-T."/>
            <person name="Escheverria P."/>
            <person name="Fraser C.M."/>
            <person name="Sadzewicz L."/>
            <person name="Shefchek K.A."/>
            <person name="Tallon L."/>
            <person name="Das S.P."/>
            <person name="Daugherty S."/>
            <person name="Mongodin E.F."/>
        </authorList>
    </citation>
    <scope>NUCLEOTIDE SEQUENCE [LARGE SCALE GENOMIC DNA]</scope>
    <source>
        <strain evidence="2 3">S36L11</strain>
    </source>
</reference>
<dbReference type="PROSITE" id="PS51257">
    <property type="entry name" value="PROKAR_LIPOPROTEIN"/>
    <property type="match status" value="1"/>
</dbReference>
<dbReference type="Proteomes" id="UP000022082">
    <property type="component" value="Unassembled WGS sequence"/>
</dbReference>
<proteinExistence type="predicted"/>
<evidence type="ECO:0000256" key="1">
    <source>
        <dbReference type="SAM" id="Phobius"/>
    </source>
</evidence>
<dbReference type="AlphaFoldDB" id="A0A015Z2U6"/>
<keyword evidence="1" id="KW-1133">Transmembrane helix</keyword>
<sequence>MLTPKQSPFALIGMFLACLLAEGEPEPGKLIIALLAVIVTVLYVIVCNEVNQRRNEKRKSELYR</sequence>